<accession>A0A498CC29</accession>
<dbReference type="OrthoDB" id="88903at2"/>
<dbReference type="Pfam" id="PF07693">
    <property type="entry name" value="KAP_NTPase"/>
    <property type="match status" value="1"/>
</dbReference>
<dbReference type="EMBL" id="RCDB01000001">
    <property type="protein sequence ID" value="RLK52727.1"/>
    <property type="molecule type" value="Genomic_DNA"/>
</dbReference>
<evidence type="ECO:0000259" key="1">
    <source>
        <dbReference type="Pfam" id="PF07693"/>
    </source>
</evidence>
<protein>
    <submittedName>
        <fullName evidence="2">Putative KAP-like P-loop ATPase</fullName>
    </submittedName>
</protein>
<dbReference type="InterPro" id="IPR011646">
    <property type="entry name" value="KAP_P-loop"/>
</dbReference>
<evidence type="ECO:0000313" key="3">
    <source>
        <dbReference type="Proteomes" id="UP000273158"/>
    </source>
</evidence>
<dbReference type="PANTHER" id="PTHR22674">
    <property type="entry name" value="NTPASE, KAP FAMILY P-LOOP DOMAIN-CONTAINING 1"/>
    <property type="match status" value="1"/>
</dbReference>
<comment type="caution">
    <text evidence="2">The sequence shown here is derived from an EMBL/GenBank/DDBJ whole genome shotgun (WGS) entry which is preliminary data.</text>
</comment>
<dbReference type="Gene3D" id="3.40.50.300">
    <property type="entry name" value="P-loop containing nucleotide triphosphate hydrolases"/>
    <property type="match status" value="1"/>
</dbReference>
<dbReference type="InterPro" id="IPR027417">
    <property type="entry name" value="P-loop_NTPase"/>
</dbReference>
<proteinExistence type="predicted"/>
<evidence type="ECO:0000313" key="2">
    <source>
        <dbReference type="EMBL" id="RLK52727.1"/>
    </source>
</evidence>
<dbReference type="AlphaFoldDB" id="A0A498CC29"/>
<dbReference type="SUPFAM" id="SSF52540">
    <property type="entry name" value="P-loop containing nucleoside triphosphate hydrolases"/>
    <property type="match status" value="1"/>
</dbReference>
<gene>
    <name evidence="2" type="ORF">C7474_0682</name>
</gene>
<sequence length="688" mass="77351">MSASNSLPIDHPITSSDQDVLGRAVVARDFARSVRDLDSSQGVVVGVLGAWGHGKSSFVNLMREEFAEAPELAVVEFNPWVFSGDQQLTDVFFREIAAELRLKDHTKFGAIAEGLDKYGDVLSPLAVIPWFGSWFDRAFKATKAATTWWNDRKKGSRTFRETVSDALKKLDKPVVVVIDDIDRLTTNEIRDIFRLVRLTASFPNVIYVLAFDRRRVEQALSEDGVPGRAYLEKILQLSFDVPMIPTEVLRTQVFERLDAVLQDVEGLRFSEAIWPDVYAEIIDPLISSLRDVTRLGLSARPTLRALGQQIEAVDLLALEAVRVFRPEIFQALHASRLALTETQSLWGRTQDPMRKAEIDELLKAADKDDGLVRALIKQLFPAARSYIENNSYGPDWIDTWKREHRVAYIGYLDLYFGRTLPSDLASFQHAERAYDRITDSEALGEYLDSLPKPDLESVIAGLEVFQRDYPEAAVVPASVTLLNRISEMPERRNRGMFDIMRADVVVTRVVIRLLQRLDDEAAREDAVREIVAGVRSYSSQELLIRSVGRVEDPSNALISVEATAQLDEDLAARVKATPPPEPEKEWGLFRVWWFVAGRDGDEYSAPGLTDAAEVRALIQSARSVSRAQFIGSRHVREEDRLAWEGLVRVVGGETKLTEAIRRLRSSDGDSPLVLLAEKYAAGWRPDDS</sequence>
<dbReference type="InterPro" id="IPR052754">
    <property type="entry name" value="NTPase_KAP_P-loop"/>
</dbReference>
<organism evidence="2 3">
    <name type="scientific">Microbacterium telephonicum</name>
    <dbReference type="NCBI Taxonomy" id="1714841"/>
    <lineage>
        <taxon>Bacteria</taxon>
        <taxon>Bacillati</taxon>
        <taxon>Actinomycetota</taxon>
        <taxon>Actinomycetes</taxon>
        <taxon>Micrococcales</taxon>
        <taxon>Microbacteriaceae</taxon>
        <taxon>Microbacterium</taxon>
    </lineage>
</organism>
<dbReference type="PANTHER" id="PTHR22674:SF6">
    <property type="entry name" value="NTPASE KAP FAMILY P-LOOP DOMAIN-CONTAINING PROTEIN 1"/>
    <property type="match status" value="1"/>
</dbReference>
<dbReference type="RefSeq" id="WP_158597296.1">
    <property type="nucleotide sequence ID" value="NZ_RCDB01000001.1"/>
</dbReference>
<name>A0A498CC29_9MICO</name>
<feature type="domain" description="KAP NTPase" evidence="1">
    <location>
        <begin position="24"/>
        <end position="295"/>
    </location>
</feature>
<dbReference type="Proteomes" id="UP000273158">
    <property type="component" value="Unassembled WGS sequence"/>
</dbReference>
<reference evidence="2 3" key="1">
    <citation type="journal article" date="2015" name="Stand. Genomic Sci.">
        <title>Genomic Encyclopedia of Bacterial and Archaeal Type Strains, Phase III: the genomes of soil and plant-associated and newly described type strains.</title>
        <authorList>
            <person name="Whitman W.B."/>
            <person name="Woyke T."/>
            <person name="Klenk H.P."/>
            <person name="Zhou Y."/>
            <person name="Lilburn T.G."/>
            <person name="Beck B.J."/>
            <person name="De Vos P."/>
            <person name="Vandamme P."/>
            <person name="Eisen J.A."/>
            <person name="Garrity G."/>
            <person name="Hugenholtz P."/>
            <person name="Kyrpides N.C."/>
        </authorList>
    </citation>
    <scope>NUCLEOTIDE SEQUENCE [LARGE SCALE GENOMIC DNA]</scope>
    <source>
        <strain evidence="2 3">S2T63</strain>
    </source>
</reference>
<keyword evidence="3" id="KW-1185">Reference proteome</keyword>